<feature type="domain" description="ABC3 transporter permease C-terminal" evidence="8">
    <location>
        <begin position="327"/>
        <end position="448"/>
    </location>
</feature>
<dbReference type="STRING" id="582692.SAMN05720606_104180"/>
<keyword evidence="11" id="KW-1185">Reference proteome</keyword>
<evidence type="ECO:0000256" key="6">
    <source>
        <dbReference type="ARBA" id="ARBA00038076"/>
    </source>
</evidence>
<evidence type="ECO:0000256" key="4">
    <source>
        <dbReference type="ARBA" id="ARBA00022989"/>
    </source>
</evidence>
<comment type="subcellular location">
    <subcellularLocation>
        <location evidence="1">Cell membrane</location>
        <topology evidence="1">Multi-pass membrane protein</topology>
    </subcellularLocation>
</comment>
<organism evidence="10 11">
    <name type="scientific">Paenibacillus polysaccharolyticus</name>
    <dbReference type="NCBI Taxonomy" id="582692"/>
    <lineage>
        <taxon>Bacteria</taxon>
        <taxon>Bacillati</taxon>
        <taxon>Bacillota</taxon>
        <taxon>Bacilli</taxon>
        <taxon>Bacillales</taxon>
        <taxon>Paenibacillaceae</taxon>
        <taxon>Paenibacillus</taxon>
    </lineage>
</organism>
<dbReference type="GO" id="GO:0005886">
    <property type="term" value="C:plasma membrane"/>
    <property type="evidence" value="ECO:0007669"/>
    <property type="project" value="UniProtKB-SubCell"/>
</dbReference>
<keyword evidence="3 7" id="KW-0812">Transmembrane</keyword>
<dbReference type="PANTHER" id="PTHR30572:SF4">
    <property type="entry name" value="ABC TRANSPORTER PERMEASE YTRF"/>
    <property type="match status" value="1"/>
</dbReference>
<comment type="similarity">
    <text evidence="6">Belongs to the ABC-4 integral membrane protein family.</text>
</comment>
<feature type="transmembrane region" description="Helical" evidence="7">
    <location>
        <begin position="421"/>
        <end position="442"/>
    </location>
</feature>
<keyword evidence="2" id="KW-1003">Cell membrane</keyword>
<keyword evidence="5 7" id="KW-0472">Membrane</keyword>
<evidence type="ECO:0000256" key="7">
    <source>
        <dbReference type="SAM" id="Phobius"/>
    </source>
</evidence>
<feature type="transmembrane region" description="Helical" evidence="7">
    <location>
        <begin position="375"/>
        <end position="401"/>
    </location>
</feature>
<dbReference type="RefSeq" id="WP_167375668.1">
    <property type="nucleotide sequence ID" value="NZ_FMVM01000004.1"/>
</dbReference>
<protein>
    <submittedName>
        <fullName evidence="10">ABC-type transport system, involved in lipoprotein release, permease component</fullName>
    </submittedName>
</protein>
<dbReference type="InterPro" id="IPR050250">
    <property type="entry name" value="Macrolide_Exporter_MacB"/>
</dbReference>
<dbReference type="AlphaFoldDB" id="A0A1G5FEM8"/>
<dbReference type="Pfam" id="PF02687">
    <property type="entry name" value="FtsX"/>
    <property type="match status" value="1"/>
</dbReference>
<dbReference type="InterPro" id="IPR025857">
    <property type="entry name" value="MacB_PCD"/>
</dbReference>
<reference evidence="11" key="1">
    <citation type="submission" date="2016-10" db="EMBL/GenBank/DDBJ databases">
        <authorList>
            <person name="Varghese N."/>
            <person name="Submissions S."/>
        </authorList>
    </citation>
    <scope>NUCLEOTIDE SEQUENCE [LARGE SCALE GENOMIC DNA]</scope>
    <source>
        <strain evidence="11">BL9</strain>
    </source>
</reference>
<feature type="domain" description="MacB-like periplasmic core" evidence="9">
    <location>
        <begin position="21"/>
        <end position="298"/>
    </location>
</feature>
<dbReference type="PANTHER" id="PTHR30572">
    <property type="entry name" value="MEMBRANE COMPONENT OF TRANSPORTER-RELATED"/>
    <property type="match status" value="1"/>
</dbReference>
<dbReference type="Pfam" id="PF12704">
    <property type="entry name" value="MacB_PCD"/>
    <property type="match status" value="1"/>
</dbReference>
<proteinExistence type="inferred from homology"/>
<dbReference type="InterPro" id="IPR003838">
    <property type="entry name" value="ABC3_permease_C"/>
</dbReference>
<evidence type="ECO:0000313" key="11">
    <source>
        <dbReference type="Proteomes" id="UP000198538"/>
    </source>
</evidence>
<dbReference type="GO" id="GO:0022857">
    <property type="term" value="F:transmembrane transporter activity"/>
    <property type="evidence" value="ECO:0007669"/>
    <property type="project" value="TreeGrafter"/>
</dbReference>
<evidence type="ECO:0000256" key="3">
    <source>
        <dbReference type="ARBA" id="ARBA00022692"/>
    </source>
</evidence>
<evidence type="ECO:0000256" key="5">
    <source>
        <dbReference type="ARBA" id="ARBA00023136"/>
    </source>
</evidence>
<name>A0A1G5FEM8_9BACL</name>
<evidence type="ECO:0000256" key="1">
    <source>
        <dbReference type="ARBA" id="ARBA00004651"/>
    </source>
</evidence>
<evidence type="ECO:0000313" key="10">
    <source>
        <dbReference type="EMBL" id="SCY37581.1"/>
    </source>
</evidence>
<keyword evidence="10" id="KW-0449">Lipoprotein</keyword>
<accession>A0A1G5FEM8</accession>
<evidence type="ECO:0000259" key="8">
    <source>
        <dbReference type="Pfam" id="PF02687"/>
    </source>
</evidence>
<sequence length="456" mass="49579">MRIRDVVRMAWGQIIRRKVVTLLCMIGLSIGSAAMIIALSVGQSVQTYSEKTLNDNYKMDEITISPNEGIKTGNGSGGGTKSKFERGALTMEKIRIIQRLPHVVAVAPMLKLDALDMVLPDGRSSYVEVIGTEMQTLSGFGYKYAQGSGTGNGRVAIVNYGATYGFIDSKVTQKLFEQLNSDPYNNDLLQQYNEMMMKQDQLMQQRIQFRYEDFTNGRKTKMSGTIRVSGELAKPSNMDDMSAQNDKKVYVPLDTARALQDELGLQQADSPALKRLNSALVKVDNKRHVAQVEEQIKKLTLNTQSNLFQEEAMAGQLAMYQKAAIGIGGFIMVLASLSIIVAMIMSTHQRRKQIGVMKVLGANLWQIRQMFIAEAAMLGFIGGVAGVGIAFAALGGVNQLLASQMADQAGGPMTVIIQQSALPLGIVFAVLVGVVSGIYPAISASRTNALSVIKSM</sequence>
<dbReference type="Proteomes" id="UP000198538">
    <property type="component" value="Unassembled WGS sequence"/>
</dbReference>
<evidence type="ECO:0000259" key="9">
    <source>
        <dbReference type="Pfam" id="PF12704"/>
    </source>
</evidence>
<feature type="transmembrane region" description="Helical" evidence="7">
    <location>
        <begin position="323"/>
        <end position="344"/>
    </location>
</feature>
<dbReference type="EMBL" id="FMVM01000004">
    <property type="protein sequence ID" value="SCY37581.1"/>
    <property type="molecule type" value="Genomic_DNA"/>
</dbReference>
<keyword evidence="4 7" id="KW-1133">Transmembrane helix</keyword>
<gene>
    <name evidence="10" type="ORF">SAMN05720606_104180</name>
</gene>
<evidence type="ECO:0000256" key="2">
    <source>
        <dbReference type="ARBA" id="ARBA00022475"/>
    </source>
</evidence>